<keyword evidence="1" id="KW-0812">Transmembrane</keyword>
<feature type="transmembrane region" description="Helical" evidence="1">
    <location>
        <begin position="94"/>
        <end position="116"/>
    </location>
</feature>
<name>A0ABT4IN24_9EURY</name>
<reference evidence="2" key="1">
    <citation type="submission" date="2022-12" db="EMBL/GenBank/DDBJ databases">
        <title>Isolation and characterisation of novel Methanocorpusculum spp. from native Australian herbivores indicates the genus is ancestrally host-associated.</title>
        <authorList>
            <person name="Volmer J.G."/>
            <person name="Soo R.M."/>
            <person name="Evans P.N."/>
            <person name="Hoedt E.C."/>
            <person name="Astorga Alsina A.L."/>
            <person name="Woodcroft B.J."/>
            <person name="Tyson G.W."/>
            <person name="Hugenholtz P."/>
            <person name="Morrison M."/>
        </authorList>
    </citation>
    <scope>NUCLEOTIDE SEQUENCE</scope>
    <source>
        <strain evidence="2">CW153</strain>
    </source>
</reference>
<feature type="transmembrane region" description="Helical" evidence="1">
    <location>
        <begin position="203"/>
        <end position="223"/>
    </location>
</feature>
<accession>A0ABT4IN24</accession>
<keyword evidence="3" id="KW-1185">Reference proteome</keyword>
<keyword evidence="1" id="KW-0472">Membrane</keyword>
<dbReference type="InterPro" id="IPR007404">
    <property type="entry name" value="YdjM-like"/>
</dbReference>
<proteinExistence type="predicted"/>
<comment type="caution">
    <text evidence="2">The sequence shown here is derived from an EMBL/GenBank/DDBJ whole genome shotgun (WGS) entry which is preliminary data.</text>
</comment>
<protein>
    <submittedName>
        <fullName evidence="2">Metal-dependent hydrolase</fullName>
    </submittedName>
</protein>
<organism evidence="2 3">
    <name type="scientific">Methanocorpusculum vombati</name>
    <dbReference type="NCBI Taxonomy" id="3002864"/>
    <lineage>
        <taxon>Archaea</taxon>
        <taxon>Methanobacteriati</taxon>
        <taxon>Methanobacteriota</taxon>
        <taxon>Stenosarchaea group</taxon>
        <taxon>Methanomicrobia</taxon>
        <taxon>Methanomicrobiales</taxon>
        <taxon>Methanocorpusculaceae</taxon>
        <taxon>Methanocorpusculum</taxon>
    </lineage>
</organism>
<sequence>MRGDDHIGISLGVAFLIISPILISQPVISVLFLIGVIIGSLLPDADASDSKMYYMSEIVLAFALLMKPIVYLTRSVYKLLHIHYDSRHRKSLHTILGITISVIMLSLLINIVVLLIGLWTPLLIPLCIGLYVGSIFHLIEDCCTKSGLSPLLPFSDRHFSGKIITSSRRNFCNGRPDLYAKIPLILGGGVLITGVLVEGLDMNMVFCVTVLLGILIWPVMYCVSR</sequence>
<feature type="transmembrane region" description="Helical" evidence="1">
    <location>
        <begin position="122"/>
        <end position="139"/>
    </location>
</feature>
<dbReference type="Pfam" id="PF04307">
    <property type="entry name" value="YdjM"/>
    <property type="match status" value="1"/>
</dbReference>
<evidence type="ECO:0000313" key="2">
    <source>
        <dbReference type="EMBL" id="MCZ0863137.1"/>
    </source>
</evidence>
<dbReference type="EMBL" id="JAPTGC010000010">
    <property type="protein sequence ID" value="MCZ0863137.1"/>
    <property type="molecule type" value="Genomic_DNA"/>
</dbReference>
<feature type="transmembrane region" description="Helical" evidence="1">
    <location>
        <begin position="178"/>
        <end position="197"/>
    </location>
</feature>
<evidence type="ECO:0000313" key="3">
    <source>
        <dbReference type="Proteomes" id="UP001141336"/>
    </source>
</evidence>
<evidence type="ECO:0000256" key="1">
    <source>
        <dbReference type="SAM" id="Phobius"/>
    </source>
</evidence>
<dbReference type="GO" id="GO:0016787">
    <property type="term" value="F:hydrolase activity"/>
    <property type="evidence" value="ECO:0007669"/>
    <property type="project" value="UniProtKB-KW"/>
</dbReference>
<dbReference type="RefSeq" id="WP_268923397.1">
    <property type="nucleotide sequence ID" value="NZ_JAPTGC010000010.1"/>
</dbReference>
<feature type="transmembrane region" description="Helical" evidence="1">
    <location>
        <begin position="12"/>
        <end position="41"/>
    </location>
</feature>
<keyword evidence="1" id="KW-1133">Transmembrane helix</keyword>
<gene>
    <name evidence="2" type="ORF">O0S09_07740</name>
</gene>
<keyword evidence="2" id="KW-0378">Hydrolase</keyword>
<feature type="transmembrane region" description="Helical" evidence="1">
    <location>
        <begin position="53"/>
        <end position="73"/>
    </location>
</feature>
<dbReference type="Proteomes" id="UP001141336">
    <property type="component" value="Unassembled WGS sequence"/>
</dbReference>